<dbReference type="InterPro" id="IPR042001">
    <property type="entry name" value="Sortase_F"/>
</dbReference>
<dbReference type="Gene3D" id="2.40.260.10">
    <property type="entry name" value="Sortase"/>
    <property type="match status" value="1"/>
</dbReference>
<dbReference type="NCBIfam" id="NF033748">
    <property type="entry name" value="class_F_sortase"/>
    <property type="match status" value="1"/>
</dbReference>
<comment type="caution">
    <text evidence="2">The sequence shown here is derived from an EMBL/GenBank/DDBJ whole genome shotgun (WGS) entry which is preliminary data.</text>
</comment>
<gene>
    <name evidence="2" type="ORF">BM536_007705</name>
</gene>
<keyword evidence="1" id="KW-0378">Hydrolase</keyword>
<dbReference type="AlphaFoldDB" id="A0A1V6MWK6"/>
<name>A0A1V6MWK6_9ACTN</name>
<evidence type="ECO:0000313" key="3">
    <source>
        <dbReference type="Proteomes" id="UP000184286"/>
    </source>
</evidence>
<reference evidence="3" key="1">
    <citation type="submission" date="2016-11" db="EMBL/GenBank/DDBJ databases">
        <authorList>
            <person name="Schniete J.K."/>
            <person name="Salih T."/>
            <person name="Algora Gallardo L."/>
            <person name="Martinez Fernandez S."/>
            <person name="Herron P.R."/>
        </authorList>
    </citation>
    <scope>NUCLEOTIDE SEQUENCE [LARGE SCALE GENOMIC DNA]</scope>
    <source>
        <strain evidence="3">DSM 41896</strain>
    </source>
</reference>
<accession>A0A1V6MWK6</accession>
<dbReference type="EMBL" id="MPOH02000008">
    <property type="protein sequence ID" value="OQD56829.1"/>
    <property type="molecule type" value="Genomic_DNA"/>
</dbReference>
<dbReference type="GO" id="GO:0016787">
    <property type="term" value="F:hydrolase activity"/>
    <property type="evidence" value="ECO:0007669"/>
    <property type="project" value="UniProtKB-KW"/>
</dbReference>
<proteinExistence type="predicted"/>
<protein>
    <submittedName>
        <fullName evidence="2">Class F sortase</fullName>
    </submittedName>
</protein>
<dbReference type="Proteomes" id="UP000184286">
    <property type="component" value="Unassembled WGS sequence"/>
</dbReference>
<dbReference type="SUPFAM" id="SSF63817">
    <property type="entry name" value="Sortase"/>
    <property type="match status" value="1"/>
</dbReference>
<sequence length="214" mass="22430">MPRRLLLAVLTPLVLIAVVVGWADPAGESSLPAPAPAVGLHAPSVPEPRATAAPHSPVLPRSAPTRLFIPSIGVNAPFTDLAIGPSGRLNAPPADDTNLVGWFADGPSPGERGTAIVAGHLDTKTAAAVFAGLSTLTPGQEIRIDRADGRTMTFVVYAADNFPQDDFPDDLVYADTPDAQLRLITCGGSYDRSRQRYRENTVVFARLKTSATGG</sequence>
<dbReference type="InterPro" id="IPR005754">
    <property type="entry name" value="Sortase"/>
</dbReference>
<dbReference type="CDD" id="cd05829">
    <property type="entry name" value="Sortase_F"/>
    <property type="match status" value="1"/>
</dbReference>
<dbReference type="Pfam" id="PF04203">
    <property type="entry name" value="Sortase"/>
    <property type="match status" value="1"/>
</dbReference>
<dbReference type="STRING" id="114686.BM536_007705"/>
<reference evidence="2 3" key="2">
    <citation type="submission" date="2017-02" db="EMBL/GenBank/DDBJ databases">
        <title>Draft genome sequence of Streptomyces phaeoluteigriseus type strain DSM41896.</title>
        <authorList>
            <person name="Salih T.S."/>
            <person name="Algora Gallardo L."/>
            <person name="Melo Santos T."/>
            <person name="Filgueira Martinez S."/>
            <person name="Herron P.R."/>
        </authorList>
    </citation>
    <scope>NUCLEOTIDE SEQUENCE [LARGE SCALE GENOMIC DNA]</scope>
    <source>
        <strain evidence="2 3">DSM 41896</strain>
    </source>
</reference>
<evidence type="ECO:0000313" key="2">
    <source>
        <dbReference type="EMBL" id="OQD56829.1"/>
    </source>
</evidence>
<organism evidence="2 3">
    <name type="scientific">Streptomyces phaeoluteigriseus</name>
    <dbReference type="NCBI Taxonomy" id="114686"/>
    <lineage>
        <taxon>Bacteria</taxon>
        <taxon>Bacillati</taxon>
        <taxon>Actinomycetota</taxon>
        <taxon>Actinomycetes</taxon>
        <taxon>Kitasatosporales</taxon>
        <taxon>Streptomycetaceae</taxon>
        <taxon>Streptomyces</taxon>
        <taxon>Streptomyces aurantiacus group</taxon>
    </lineage>
</organism>
<evidence type="ECO:0000256" key="1">
    <source>
        <dbReference type="ARBA" id="ARBA00022801"/>
    </source>
</evidence>
<dbReference type="InterPro" id="IPR023365">
    <property type="entry name" value="Sortase_dom-sf"/>
</dbReference>